<evidence type="ECO:0000313" key="3">
    <source>
        <dbReference type="EMBL" id="CUP31396.1"/>
    </source>
</evidence>
<name>A0A174M8B5_9FIRM</name>
<keyword evidence="1" id="KW-0732">Signal</keyword>
<dbReference type="Gene3D" id="3.40.50.1820">
    <property type="entry name" value="alpha/beta hydrolase"/>
    <property type="match status" value="1"/>
</dbReference>
<gene>
    <name evidence="3" type="ORF">ERS852491_04835</name>
</gene>
<accession>A0A174M8B5</accession>
<reference evidence="3 4" key="1">
    <citation type="submission" date="2015-09" db="EMBL/GenBank/DDBJ databases">
        <authorList>
            <consortium name="Pathogen Informatics"/>
        </authorList>
    </citation>
    <scope>NUCLEOTIDE SEQUENCE [LARGE SCALE GENOMIC DNA]</scope>
    <source>
        <strain evidence="3 4">2789STDY5834876</strain>
    </source>
</reference>
<organism evidence="3 4">
    <name type="scientific">Faecalicatena contorta</name>
    <dbReference type="NCBI Taxonomy" id="39482"/>
    <lineage>
        <taxon>Bacteria</taxon>
        <taxon>Bacillati</taxon>
        <taxon>Bacillota</taxon>
        <taxon>Clostridia</taxon>
        <taxon>Lachnospirales</taxon>
        <taxon>Lachnospiraceae</taxon>
        <taxon>Faecalicatena</taxon>
    </lineage>
</organism>
<dbReference type="RefSeq" id="WP_055155213.1">
    <property type="nucleotide sequence ID" value="NZ_CYZU01000081.1"/>
</dbReference>
<dbReference type="OrthoDB" id="9764953at2"/>
<dbReference type="PANTHER" id="PTHR43037:SF5">
    <property type="entry name" value="FERULOYL ESTERASE"/>
    <property type="match status" value="1"/>
</dbReference>
<keyword evidence="2" id="KW-0378">Hydrolase</keyword>
<dbReference type="STRING" id="39482.ERS852491_04835"/>
<dbReference type="PANTHER" id="PTHR43037">
    <property type="entry name" value="UNNAMED PRODUCT-RELATED"/>
    <property type="match status" value="1"/>
</dbReference>
<dbReference type="InterPro" id="IPR050955">
    <property type="entry name" value="Plant_Biomass_Hydrol_Est"/>
</dbReference>
<dbReference type="Proteomes" id="UP000095544">
    <property type="component" value="Unassembled WGS sequence"/>
</dbReference>
<evidence type="ECO:0000313" key="4">
    <source>
        <dbReference type="Proteomes" id="UP000095544"/>
    </source>
</evidence>
<sequence>MENKIKILPGIPDDDNREYLPEAIKGSDIVVNENGNNSQPYPKNLQEFHGIMGNDTEDEWYEYVPECYDQSRKTPLVLAMHGGLMTGWGQAVYTSWTMVADRDNIIVVFPNAHTRRLWTMEATEVERRVDEQMPDDIKQNLSDNENNPDIKMVFALLEYLKEKYNIDEERIFMQGMSNGNMFTSQFARYFGNLLTAASGAGGGTPNPRLLFADGKIKNEAGPVGMWTSIPETNGCPPWCEFDDQTIYKYTRVYWNEVNGCRQDPEISIIGEDAFAFYKGDQADTVFFEIKNRDHGQTLDEAAIVWDYYFSGLRRKADGTIVDEGSRIPRTGDAFAIAVAEGCRTAWVNNQRAEMKTPAVKWQKLKYHGLNGGQKVRGEYLCVPVSLIAQAFGAEYKYEADGAIAYLYLEDKRVLQFARGSIGCVIDNEIRCMYCEALHRDGELCISLEWFARFIMNMCASKCGDVLYVTDHHAELGVNMADLIRNLLRGVKEQIVID</sequence>
<dbReference type="EMBL" id="CYZU01000081">
    <property type="protein sequence ID" value="CUP31396.1"/>
    <property type="molecule type" value="Genomic_DNA"/>
</dbReference>
<dbReference type="InterPro" id="IPR029058">
    <property type="entry name" value="AB_hydrolase_fold"/>
</dbReference>
<dbReference type="GO" id="GO:0016787">
    <property type="term" value="F:hydrolase activity"/>
    <property type="evidence" value="ECO:0007669"/>
    <property type="project" value="UniProtKB-KW"/>
</dbReference>
<dbReference type="SUPFAM" id="SSF53474">
    <property type="entry name" value="alpha/beta-Hydrolases"/>
    <property type="match status" value="1"/>
</dbReference>
<dbReference type="AlphaFoldDB" id="A0A174M8B5"/>
<evidence type="ECO:0000256" key="1">
    <source>
        <dbReference type="ARBA" id="ARBA00022729"/>
    </source>
</evidence>
<protein>
    <submittedName>
        <fullName evidence="3">Poly(3-hydroxybutyrate) depolymerase</fullName>
    </submittedName>
</protein>
<evidence type="ECO:0000256" key="2">
    <source>
        <dbReference type="ARBA" id="ARBA00022801"/>
    </source>
</evidence>
<proteinExistence type="predicted"/>